<dbReference type="EMBL" id="NDWU01000021">
    <property type="protein sequence ID" value="PUA31248.1"/>
    <property type="molecule type" value="Genomic_DNA"/>
</dbReference>
<comment type="caution">
    <text evidence="4">The sequence shown here is derived from an EMBL/GenBank/DDBJ whole genome shotgun (WGS) entry which is preliminary data.</text>
</comment>
<evidence type="ECO:0000313" key="4">
    <source>
        <dbReference type="EMBL" id="PUA31248.1"/>
    </source>
</evidence>
<feature type="domain" description="Cas12f1-like TNB" evidence="3">
    <location>
        <begin position="53"/>
        <end position="99"/>
    </location>
</feature>
<evidence type="ECO:0000259" key="2">
    <source>
        <dbReference type="Pfam" id="PF00376"/>
    </source>
</evidence>
<feature type="domain" description="HTH merR-type" evidence="2">
    <location>
        <begin position="3"/>
        <end position="36"/>
    </location>
</feature>
<evidence type="ECO:0000256" key="1">
    <source>
        <dbReference type="ARBA" id="ARBA00023125"/>
    </source>
</evidence>
<accession>A0A2R7Y183</accession>
<dbReference type="CDD" id="cd04762">
    <property type="entry name" value="HTH_MerR-trunc"/>
    <property type="match status" value="1"/>
</dbReference>
<dbReference type="Proteomes" id="UP000244066">
    <property type="component" value="Unassembled WGS sequence"/>
</dbReference>
<feature type="non-terminal residue" evidence="4">
    <location>
        <position position="165"/>
    </location>
</feature>
<organism evidence="4 5">
    <name type="scientific">Candidatus Terraquivivens tikiterensis</name>
    <dbReference type="NCBI Taxonomy" id="1980982"/>
    <lineage>
        <taxon>Archaea</taxon>
        <taxon>Nitrososphaerota</taxon>
        <taxon>Candidatus Wolframiiraptoraceae</taxon>
        <taxon>Candidatus Terraquivivens</taxon>
    </lineage>
</organism>
<dbReference type="InterPro" id="IPR000551">
    <property type="entry name" value="MerR-type_HTH_dom"/>
</dbReference>
<dbReference type="Pfam" id="PF07282">
    <property type="entry name" value="Cas12f1-like_TNB"/>
    <property type="match status" value="1"/>
</dbReference>
<dbReference type="NCBIfam" id="TIGR01764">
    <property type="entry name" value="excise"/>
    <property type="match status" value="1"/>
</dbReference>
<dbReference type="GO" id="GO:0006355">
    <property type="term" value="P:regulation of DNA-templated transcription"/>
    <property type="evidence" value="ECO:0007669"/>
    <property type="project" value="InterPro"/>
</dbReference>
<dbReference type="SUPFAM" id="SSF46955">
    <property type="entry name" value="Putative DNA-binding domain"/>
    <property type="match status" value="1"/>
</dbReference>
<gene>
    <name evidence="4" type="ORF">B9J98_06930</name>
</gene>
<proteinExistence type="predicted"/>
<reference evidence="4 5" key="1">
    <citation type="submission" date="2017-04" db="EMBL/GenBank/DDBJ databases">
        <title>Draft Aigarchaeota genome from a New Zealand hot spring.</title>
        <authorList>
            <person name="Reysenbach A.-L."/>
            <person name="Donaho J.A."/>
            <person name="Gerhart J."/>
            <person name="Kelley J.F."/>
            <person name="Kouba K."/>
            <person name="Podar M."/>
            <person name="Stott M."/>
        </authorList>
    </citation>
    <scope>NUCLEOTIDE SEQUENCE [LARGE SCALE GENOMIC DNA]</scope>
    <source>
        <strain evidence="4">NZ13_MG1</strain>
    </source>
</reference>
<dbReference type="InterPro" id="IPR009061">
    <property type="entry name" value="DNA-bd_dom_put_sf"/>
</dbReference>
<evidence type="ECO:0000313" key="5">
    <source>
        <dbReference type="Proteomes" id="UP000244066"/>
    </source>
</evidence>
<dbReference type="InterPro" id="IPR010095">
    <property type="entry name" value="Cas12f1-like_TNB"/>
</dbReference>
<keyword evidence="1" id="KW-0238">DNA-binding</keyword>
<name>A0A2R7Y183_9ARCH</name>
<protein>
    <submittedName>
        <fullName evidence="4">Uncharacterized protein</fullName>
    </submittedName>
</protein>
<dbReference type="GO" id="GO:0003677">
    <property type="term" value="F:DNA binding"/>
    <property type="evidence" value="ECO:0007669"/>
    <property type="project" value="UniProtKB-KW"/>
</dbReference>
<dbReference type="InterPro" id="IPR010093">
    <property type="entry name" value="SinI_DNA-bd"/>
</dbReference>
<sequence>MLKEAKELLGVTTRTIQRWDNDGKIRVVRTIGGRRRIPESKECSIIPMMGYKADVKILNPYNSTKRCYRCGMTNAPKGAIYEYKCGLRIDRQLNASINLYLKMEGLTPSPRLFDELMNAWRGLTLTGEEADESQELCMFIKDYIAQNPTDIQLIQKARGRDGPLT</sequence>
<dbReference type="Gene3D" id="1.10.1660.10">
    <property type="match status" value="1"/>
</dbReference>
<evidence type="ECO:0000259" key="3">
    <source>
        <dbReference type="Pfam" id="PF07282"/>
    </source>
</evidence>
<dbReference type="Pfam" id="PF00376">
    <property type="entry name" value="MerR"/>
    <property type="match status" value="1"/>
</dbReference>
<dbReference type="AlphaFoldDB" id="A0A2R7Y183"/>